<dbReference type="SUPFAM" id="SSF53756">
    <property type="entry name" value="UDP-Glycosyltransferase/glycogen phosphorylase"/>
    <property type="match status" value="1"/>
</dbReference>
<dbReference type="RefSeq" id="WP_071546162.1">
    <property type="nucleotide sequence ID" value="NZ_LKAQ01000004.1"/>
</dbReference>
<organism evidence="2 3">
    <name type="scientific">Pseudodesulfovibrio hydrargyri</name>
    <dbReference type="NCBI Taxonomy" id="2125990"/>
    <lineage>
        <taxon>Bacteria</taxon>
        <taxon>Pseudomonadati</taxon>
        <taxon>Thermodesulfobacteriota</taxon>
        <taxon>Desulfovibrionia</taxon>
        <taxon>Desulfovibrionales</taxon>
        <taxon>Desulfovibrionaceae</taxon>
    </lineage>
</organism>
<keyword evidence="3" id="KW-1185">Reference proteome</keyword>
<protein>
    <recommendedName>
        <fullName evidence="1">Spore protein YkvP/CgeB glycosyl transferase-like domain-containing protein</fullName>
    </recommendedName>
</protein>
<evidence type="ECO:0000313" key="2">
    <source>
        <dbReference type="EMBL" id="OIQ50753.1"/>
    </source>
</evidence>
<dbReference type="EMBL" id="LKAQ01000004">
    <property type="protein sequence ID" value="OIQ50753.1"/>
    <property type="molecule type" value="Genomic_DNA"/>
</dbReference>
<feature type="domain" description="Spore protein YkvP/CgeB glycosyl transferase-like" evidence="1">
    <location>
        <begin position="167"/>
        <end position="277"/>
    </location>
</feature>
<comment type="caution">
    <text evidence="2">The sequence shown here is derived from an EMBL/GenBank/DDBJ whole genome shotgun (WGS) entry which is preliminary data.</text>
</comment>
<dbReference type="InterPro" id="IPR055259">
    <property type="entry name" value="YkvP/CgeB_Glyco_trans-like"/>
</dbReference>
<accession>A0A1J5NGC4</accession>
<dbReference type="OrthoDB" id="9800484at2"/>
<dbReference type="Proteomes" id="UP000181901">
    <property type="component" value="Unassembled WGS sequence"/>
</dbReference>
<name>A0A1J5NGC4_9BACT</name>
<dbReference type="Pfam" id="PF13524">
    <property type="entry name" value="Glyco_trans_1_2"/>
    <property type="match status" value="1"/>
</dbReference>
<reference evidence="2 3" key="1">
    <citation type="submission" date="2015-09" db="EMBL/GenBank/DDBJ databases">
        <title>Genome of Desulfovibrio dechloracetivorans BerOc1, a mercury methylating strain isolated from highly hydrocarbons and metals contaminated coastal sediments.</title>
        <authorList>
            <person name="Goni Urriza M."/>
            <person name="Gassie C."/>
            <person name="Bouchez O."/>
            <person name="Klopp C."/>
            <person name="Ranchou-Peyruse A."/>
            <person name="Remy G."/>
        </authorList>
    </citation>
    <scope>NUCLEOTIDE SEQUENCE [LARGE SCALE GENOMIC DNA]</scope>
    <source>
        <strain evidence="2 3">BerOc1</strain>
    </source>
</reference>
<proteinExistence type="predicted"/>
<dbReference type="Gene3D" id="3.40.50.2000">
    <property type="entry name" value="Glycogen Phosphorylase B"/>
    <property type="match status" value="1"/>
</dbReference>
<gene>
    <name evidence="2" type="ORF">BerOc1_02695</name>
</gene>
<evidence type="ECO:0000313" key="3">
    <source>
        <dbReference type="Proteomes" id="UP000181901"/>
    </source>
</evidence>
<evidence type="ECO:0000259" key="1">
    <source>
        <dbReference type="Pfam" id="PF13524"/>
    </source>
</evidence>
<sequence>MKRIAWIGGYYFRPQHTRDTGFEIVNIPLAGPEVLTWEDIVERCAGEPDIVLYADRSIPPPLIGVESYPCATAFYAIDSHIHSWYPMYAQAFDLAAVSLRDHMPRFRQRLTGEQVLWLPPYPLREVRPPEVPPAKEWDLLFAGNVDRETTPVRYEFLKELKARLPNLHVTRGEFGELFPRARLVLNIAERGDLNFRVFEALACGACLVTPAIGHGQSKLFTDGEHLVTYPPDDMDELVRIVCGLLAAPERRERIARAGNAEIEAHHRAYHRAAALLAAMGAIEPETVQRRLKDAKSIHAKYLKVIYLHLAEAYADMGLGERYLRAALNKG</sequence>
<dbReference type="AlphaFoldDB" id="A0A1J5NGC4"/>